<protein>
    <submittedName>
        <fullName evidence="2">Uncharacterized protein</fullName>
    </submittedName>
</protein>
<feature type="compositionally biased region" description="Acidic residues" evidence="1">
    <location>
        <begin position="91"/>
        <end position="100"/>
    </location>
</feature>
<evidence type="ECO:0000313" key="2">
    <source>
        <dbReference type="EMBL" id="CAB9525750.1"/>
    </source>
</evidence>
<dbReference type="AlphaFoldDB" id="A0A9N8EST1"/>
<dbReference type="EMBL" id="CAICTM010001719">
    <property type="protein sequence ID" value="CAB9525750.1"/>
    <property type="molecule type" value="Genomic_DNA"/>
</dbReference>
<feature type="compositionally biased region" description="Polar residues" evidence="1">
    <location>
        <begin position="125"/>
        <end position="145"/>
    </location>
</feature>
<organism evidence="2 3">
    <name type="scientific">Seminavis robusta</name>
    <dbReference type="NCBI Taxonomy" id="568900"/>
    <lineage>
        <taxon>Eukaryota</taxon>
        <taxon>Sar</taxon>
        <taxon>Stramenopiles</taxon>
        <taxon>Ochrophyta</taxon>
        <taxon>Bacillariophyta</taxon>
        <taxon>Bacillariophyceae</taxon>
        <taxon>Bacillariophycidae</taxon>
        <taxon>Naviculales</taxon>
        <taxon>Naviculaceae</taxon>
        <taxon>Seminavis</taxon>
    </lineage>
</organism>
<dbReference type="Proteomes" id="UP001153069">
    <property type="component" value="Unassembled WGS sequence"/>
</dbReference>
<feature type="compositionally biased region" description="Polar residues" evidence="1">
    <location>
        <begin position="181"/>
        <end position="202"/>
    </location>
</feature>
<accession>A0A9N8EST1</accession>
<name>A0A9N8EST1_9STRA</name>
<feature type="compositionally biased region" description="Low complexity" evidence="1">
    <location>
        <begin position="215"/>
        <end position="226"/>
    </location>
</feature>
<keyword evidence="3" id="KW-1185">Reference proteome</keyword>
<proteinExistence type="predicted"/>
<evidence type="ECO:0000313" key="3">
    <source>
        <dbReference type="Proteomes" id="UP001153069"/>
    </source>
</evidence>
<feature type="region of interest" description="Disordered" evidence="1">
    <location>
        <begin position="38"/>
        <end position="244"/>
    </location>
</feature>
<feature type="compositionally biased region" description="Polar residues" evidence="1">
    <location>
        <begin position="53"/>
        <end position="68"/>
    </location>
</feature>
<reference evidence="2" key="1">
    <citation type="submission" date="2020-06" db="EMBL/GenBank/DDBJ databases">
        <authorList>
            <consortium name="Plant Systems Biology data submission"/>
        </authorList>
    </citation>
    <scope>NUCLEOTIDE SEQUENCE</scope>
    <source>
        <strain evidence="2">D6</strain>
    </source>
</reference>
<comment type="caution">
    <text evidence="2">The sequence shown here is derived from an EMBL/GenBank/DDBJ whole genome shotgun (WGS) entry which is preliminary data.</text>
</comment>
<evidence type="ECO:0000256" key="1">
    <source>
        <dbReference type="SAM" id="MobiDB-lite"/>
    </source>
</evidence>
<gene>
    <name evidence="2" type="ORF">SEMRO_1721_G293500.1</name>
</gene>
<feature type="compositionally biased region" description="Acidic residues" evidence="1">
    <location>
        <begin position="70"/>
        <end position="79"/>
    </location>
</feature>
<sequence>MNNTPERSSAYKSWSDMIGSSTKLGNKIVKGLIKEFAPTQNPLQDPVPEDNDLLQQMTNKVTPQNKPTLENEEPDEQPQEEGGATLNVSENEMDPEEQLEEPGTTTEEHPNELTEEEEAAATSALMNSDTNGKADSQDNTEQPNKPGNPGSTPPQPQNPSKTKTYRNCPLYALTPRLKSLDSGTVSLARSPSRRSYPSTLWTSHKEPTTPKWQQSSESGPTHPSSSRTCTNPYGKHLKNGDTLS</sequence>